<gene>
    <name evidence="7" type="ORF">MCHUDSM44219_03250</name>
</gene>
<dbReference type="Pfam" id="PF18564">
    <property type="entry name" value="Glyco_hydro_5_C"/>
    <property type="match status" value="1"/>
</dbReference>
<keyword evidence="8" id="KW-1185">Reference proteome</keyword>
<protein>
    <submittedName>
        <fullName evidence="7">Cellulase (Glycosyl hydrolase family 5)</fullName>
    </submittedName>
</protein>
<keyword evidence="3" id="KW-0326">Glycosidase</keyword>
<dbReference type="SUPFAM" id="SSF51445">
    <property type="entry name" value="(Trans)glycosidases"/>
    <property type="match status" value="1"/>
</dbReference>
<dbReference type="GO" id="GO:0000272">
    <property type="term" value="P:polysaccharide catabolic process"/>
    <property type="evidence" value="ECO:0007669"/>
    <property type="project" value="InterPro"/>
</dbReference>
<dbReference type="OrthoDB" id="4771662at2"/>
<dbReference type="InterPro" id="IPR048996">
    <property type="entry name" value="PGRS_rpt"/>
</dbReference>
<proteinExistence type="inferred from homology"/>
<evidence type="ECO:0000256" key="2">
    <source>
        <dbReference type="ARBA" id="ARBA00022801"/>
    </source>
</evidence>
<feature type="region of interest" description="Disordered" evidence="4">
    <location>
        <begin position="30"/>
        <end position="122"/>
    </location>
</feature>
<dbReference type="GO" id="GO:0016042">
    <property type="term" value="P:lipid catabolic process"/>
    <property type="evidence" value="ECO:0007669"/>
    <property type="project" value="UniProtKB-ARBA"/>
</dbReference>
<dbReference type="PATRIC" id="fig|1800.3.peg.3265"/>
<comment type="caution">
    <text evidence="7">The sequence shown here is derived from an EMBL/GenBank/DDBJ whole genome shotgun (WGS) entry which is preliminary data.</text>
</comment>
<dbReference type="InterPro" id="IPR041036">
    <property type="entry name" value="GH5_C"/>
</dbReference>
<dbReference type="GO" id="GO:0004553">
    <property type="term" value="F:hydrolase activity, hydrolyzing O-glycosyl compounds"/>
    <property type="evidence" value="ECO:0007669"/>
    <property type="project" value="InterPro"/>
</dbReference>
<dbReference type="InterPro" id="IPR001547">
    <property type="entry name" value="Glyco_hydro_5"/>
</dbReference>
<dbReference type="Pfam" id="PF00150">
    <property type="entry name" value="Cellulase"/>
    <property type="match status" value="1"/>
</dbReference>
<evidence type="ECO:0000256" key="3">
    <source>
        <dbReference type="ARBA" id="ARBA00023295"/>
    </source>
</evidence>
<feature type="compositionally biased region" description="Low complexity" evidence="4">
    <location>
        <begin position="30"/>
        <end position="55"/>
    </location>
</feature>
<feature type="region of interest" description="Disordered" evidence="4">
    <location>
        <begin position="330"/>
        <end position="356"/>
    </location>
</feature>
<dbReference type="Pfam" id="PF21526">
    <property type="entry name" value="PGRS"/>
    <property type="match status" value="1"/>
</dbReference>
<feature type="domain" description="Glycoside hydrolase family 5" evidence="5">
    <location>
        <begin position="393"/>
        <end position="677"/>
    </location>
</feature>
<dbReference type="Gene3D" id="2.60.40.1180">
    <property type="entry name" value="Golgi alpha-mannosidase II"/>
    <property type="match status" value="1"/>
</dbReference>
<dbReference type="PANTHER" id="PTHR31308:SF3">
    <property type="entry name" value="ENDOGLYCOCERAMIDASE"/>
    <property type="match status" value="1"/>
</dbReference>
<evidence type="ECO:0000259" key="5">
    <source>
        <dbReference type="Pfam" id="PF00150"/>
    </source>
</evidence>
<feature type="domain" description="Glycoside hydrolase family 5 C-terminal" evidence="6">
    <location>
        <begin position="718"/>
        <end position="802"/>
    </location>
</feature>
<dbReference type="InterPro" id="IPR017853">
    <property type="entry name" value="GH"/>
</dbReference>
<accession>A0A0J6YYX2</accession>
<evidence type="ECO:0000313" key="7">
    <source>
        <dbReference type="EMBL" id="KMO77591.1"/>
    </source>
</evidence>
<name>A0A0J6YYX2_MYCCU</name>
<dbReference type="GO" id="GO:1901136">
    <property type="term" value="P:carbohydrate derivative catabolic process"/>
    <property type="evidence" value="ECO:0007669"/>
    <property type="project" value="UniProtKB-ARBA"/>
</dbReference>
<dbReference type="PANTHER" id="PTHR31308">
    <property type="match status" value="1"/>
</dbReference>
<organism evidence="7 8">
    <name type="scientific">Mycolicibacterium chubuense</name>
    <name type="common">Mycobacterium chubuense</name>
    <dbReference type="NCBI Taxonomy" id="1800"/>
    <lineage>
        <taxon>Bacteria</taxon>
        <taxon>Bacillati</taxon>
        <taxon>Actinomycetota</taxon>
        <taxon>Actinomycetes</taxon>
        <taxon>Mycobacteriales</taxon>
        <taxon>Mycobacteriaceae</taxon>
        <taxon>Mycolicibacterium</taxon>
    </lineage>
</organism>
<evidence type="ECO:0000256" key="4">
    <source>
        <dbReference type="SAM" id="MobiDB-lite"/>
    </source>
</evidence>
<dbReference type="InterPro" id="IPR013780">
    <property type="entry name" value="Glyco_hydro_b"/>
</dbReference>
<dbReference type="InterPro" id="IPR052066">
    <property type="entry name" value="Glycosphingolipid_Hydrolases"/>
</dbReference>
<dbReference type="Gene3D" id="3.20.20.80">
    <property type="entry name" value="Glycosidases"/>
    <property type="match status" value="1"/>
</dbReference>
<feature type="region of interest" description="Disordered" evidence="4">
    <location>
        <begin position="456"/>
        <end position="480"/>
    </location>
</feature>
<sequence precursor="true">MTGASCIGRVGGLAVALGIGLAVSSGLAVASADTGAESSQASGAAAGPQSSTATGPNERDSARPLARIANRNRHESRATEGAEPVRQPARRARVRIDDGPTGAETEPPARRKPKRPEGAGPGAWLTAAAARRELGTDPEPDTPVRTRADALTVQRAADVPTLVDAVVFTPIHTLAQAWITSDVGLVVDTYINRVFRSYVIGNGTAGTADHPDGGDGGWLLGDGGAGWNSTIAGVSGGQGGSAGAFGVGGRGGEGGAGADGGAGGEGGTVMGVGGAGGRGGQGSDALAGGAGGSGGAGRGFLLGIGGVGGDGGAGSGLPALGGAGGTAGRLGSHGAVGRPGGALTTPTRGTLPPLGTTGTWVTNGDGQVVLLRGLNEVYKIAPYTPAASGFGDDDAAFLAANGFNVVRLGVIWSAIEPEPGVYDAAYLDSIEQTVQTLAAHGIHTVLDMHQDNYSEEFQGEGAPDWATQDGGLPNPSNGFPGNYFTNPAQWNAWDMLWDNASAPDGRGLSDHFALTWQQVAARFSGNTDVIGYEIINEPWPGSQWLRAALGNDFFGRQQLTPLYNQVIAAIRSVDPTTTVYLEPPNPGVSEIPMVLSLHVSLGPVEDPNTVLSYHGYCGGLTPICGFIANRMGTAAQRYAKRHDMPALLTEFGATDDLTILAREMAGAQDRLLGWIEWAYSGVGDVTGSPDTEWLVRDPALPPANDNVDAAKLALLAQPYPQVISGVPQSWSFTDGTMTLRYSTRKADGTGDFAAGSQTVITVPQIAFPAGYSVSVTGGHVVSAPGAPVLLIASDAGAKSVEVVVTGVAARTPAGTGGDVIG</sequence>
<evidence type="ECO:0000256" key="1">
    <source>
        <dbReference type="ARBA" id="ARBA00005641"/>
    </source>
</evidence>
<comment type="similarity">
    <text evidence="1">Belongs to the glycosyl hydrolase 5 (cellulase A) family.</text>
</comment>
<dbReference type="AlphaFoldDB" id="A0A0J6YYX2"/>
<dbReference type="RefSeq" id="WP_082162234.1">
    <property type="nucleotide sequence ID" value="NZ_JYNX01000038.1"/>
</dbReference>
<evidence type="ECO:0000259" key="6">
    <source>
        <dbReference type="Pfam" id="PF18564"/>
    </source>
</evidence>
<evidence type="ECO:0000313" key="8">
    <source>
        <dbReference type="Proteomes" id="UP000036176"/>
    </source>
</evidence>
<reference evidence="7 8" key="1">
    <citation type="journal article" date="2015" name="Genome Biol. Evol.">
        <title>Characterization of Three Mycobacterium spp. with Potential Use in Bioremediation by Genome Sequencing and Comparative Genomics.</title>
        <authorList>
            <person name="Das S."/>
            <person name="Pettersson B.M."/>
            <person name="Behra P.R."/>
            <person name="Ramesh M."/>
            <person name="Dasgupta S."/>
            <person name="Bhattacharya A."/>
            <person name="Kirsebom L.A."/>
        </authorList>
    </citation>
    <scope>NUCLEOTIDE SEQUENCE [LARGE SCALE GENOMIC DNA]</scope>
    <source>
        <strain evidence="7 8">DSM 44219</strain>
    </source>
</reference>
<dbReference type="Proteomes" id="UP000036176">
    <property type="component" value="Unassembled WGS sequence"/>
</dbReference>
<keyword evidence="2 7" id="KW-0378">Hydrolase</keyword>
<dbReference type="EMBL" id="JYNX01000038">
    <property type="protein sequence ID" value="KMO77591.1"/>
    <property type="molecule type" value="Genomic_DNA"/>
</dbReference>